<evidence type="ECO:0000256" key="6">
    <source>
        <dbReference type="ARBA" id="ARBA00023136"/>
    </source>
</evidence>
<accession>A0A3E3IU79</accession>
<dbReference type="GO" id="GO:0005886">
    <property type="term" value="C:plasma membrane"/>
    <property type="evidence" value="ECO:0007669"/>
    <property type="project" value="UniProtKB-SubCell"/>
</dbReference>
<dbReference type="EMBL" id="QVLU01000015">
    <property type="protein sequence ID" value="RGE70630.1"/>
    <property type="molecule type" value="Genomic_DNA"/>
</dbReference>
<dbReference type="CDD" id="cd06261">
    <property type="entry name" value="TM_PBP2"/>
    <property type="match status" value="1"/>
</dbReference>
<feature type="transmembrane region" description="Helical" evidence="7">
    <location>
        <begin position="183"/>
        <end position="203"/>
    </location>
</feature>
<evidence type="ECO:0000256" key="5">
    <source>
        <dbReference type="ARBA" id="ARBA00022989"/>
    </source>
</evidence>
<dbReference type="Gene3D" id="1.10.3720.10">
    <property type="entry name" value="MetI-like"/>
    <property type="match status" value="1"/>
</dbReference>
<evidence type="ECO:0000256" key="2">
    <source>
        <dbReference type="ARBA" id="ARBA00022448"/>
    </source>
</evidence>
<dbReference type="GO" id="GO:0055085">
    <property type="term" value="P:transmembrane transport"/>
    <property type="evidence" value="ECO:0007669"/>
    <property type="project" value="InterPro"/>
</dbReference>
<feature type="domain" description="ABC transmembrane type-1" evidence="8">
    <location>
        <begin position="71"/>
        <end position="293"/>
    </location>
</feature>
<organism evidence="10 12">
    <name type="scientific">Eisenbergiella massiliensis</name>
    <dbReference type="NCBI Taxonomy" id="1720294"/>
    <lineage>
        <taxon>Bacteria</taxon>
        <taxon>Bacillati</taxon>
        <taxon>Bacillota</taxon>
        <taxon>Clostridia</taxon>
        <taxon>Lachnospirales</taxon>
        <taxon>Lachnospiraceae</taxon>
        <taxon>Eisenbergiella</taxon>
    </lineage>
</organism>
<dbReference type="InterPro" id="IPR050809">
    <property type="entry name" value="UgpAE/MalFG_permease"/>
</dbReference>
<protein>
    <submittedName>
        <fullName evidence="10">Sugar ABC transporter permease</fullName>
    </submittedName>
</protein>
<evidence type="ECO:0000313" key="11">
    <source>
        <dbReference type="Proteomes" id="UP000260812"/>
    </source>
</evidence>
<keyword evidence="2 7" id="KW-0813">Transport</keyword>
<feature type="transmembrane region" description="Helical" evidence="7">
    <location>
        <begin position="75"/>
        <end position="99"/>
    </location>
</feature>
<dbReference type="Pfam" id="PF00528">
    <property type="entry name" value="BPD_transp_1"/>
    <property type="match status" value="1"/>
</dbReference>
<dbReference type="PANTHER" id="PTHR43227:SF11">
    <property type="entry name" value="BLL4140 PROTEIN"/>
    <property type="match status" value="1"/>
</dbReference>
<evidence type="ECO:0000313" key="9">
    <source>
        <dbReference type="EMBL" id="RGE56071.1"/>
    </source>
</evidence>
<evidence type="ECO:0000256" key="7">
    <source>
        <dbReference type="RuleBase" id="RU363032"/>
    </source>
</evidence>
<keyword evidence="11" id="KW-1185">Reference proteome</keyword>
<dbReference type="PANTHER" id="PTHR43227">
    <property type="entry name" value="BLL4140 PROTEIN"/>
    <property type="match status" value="1"/>
</dbReference>
<evidence type="ECO:0000256" key="4">
    <source>
        <dbReference type="ARBA" id="ARBA00022692"/>
    </source>
</evidence>
<dbReference type="OrthoDB" id="2637002at2"/>
<feature type="transmembrane region" description="Helical" evidence="7">
    <location>
        <begin position="272"/>
        <end position="294"/>
    </location>
</feature>
<dbReference type="SUPFAM" id="SSF161098">
    <property type="entry name" value="MetI-like"/>
    <property type="match status" value="1"/>
</dbReference>
<evidence type="ECO:0000256" key="3">
    <source>
        <dbReference type="ARBA" id="ARBA00022475"/>
    </source>
</evidence>
<feature type="transmembrane region" description="Helical" evidence="7">
    <location>
        <begin position="12"/>
        <end position="38"/>
    </location>
</feature>
<evidence type="ECO:0000313" key="12">
    <source>
        <dbReference type="Proteomes" id="UP000261166"/>
    </source>
</evidence>
<keyword evidence="3" id="KW-1003">Cell membrane</keyword>
<evidence type="ECO:0000256" key="1">
    <source>
        <dbReference type="ARBA" id="ARBA00004651"/>
    </source>
</evidence>
<dbReference type="PROSITE" id="PS50928">
    <property type="entry name" value="ABC_TM1"/>
    <property type="match status" value="1"/>
</dbReference>
<comment type="caution">
    <text evidence="10">The sequence shown here is derived from an EMBL/GenBank/DDBJ whole genome shotgun (WGS) entry which is preliminary data.</text>
</comment>
<proteinExistence type="inferred from homology"/>
<evidence type="ECO:0000313" key="10">
    <source>
        <dbReference type="EMBL" id="RGE70630.1"/>
    </source>
</evidence>
<evidence type="ECO:0000259" key="8">
    <source>
        <dbReference type="PROSITE" id="PS50928"/>
    </source>
</evidence>
<feature type="transmembrane region" description="Helical" evidence="7">
    <location>
        <begin position="111"/>
        <end position="131"/>
    </location>
</feature>
<sequence>MSNSARSRQRAFHMMLFLPVLLLFIFNYLPIFGLVMAFQDFQPGLGFLKSKWVGFDNFRTIYYLPDFLPALRNTLMIALGKIIGNIAVPLTFALMLNEIKNKLFKKTVQTATYLPYFLSWIVLSGILINFLSQGNTKSDTGLFNMFLQTIGLIGEPVNFLGDKNIFPWTMILTDVWKNFGYNAIVYLAALTGIDPGLYEAAAIDGAGRWKQTIHVTIPGIAPIITLMTVLSIGNILNAGFDQIFNLYSASVYSTGDIIDTLVYRLGLVNQQYSLSATVGFFKSVVSGILIVASYKLADKFAGYRVF</sequence>
<dbReference type="InterPro" id="IPR035906">
    <property type="entry name" value="MetI-like_sf"/>
</dbReference>
<dbReference type="InterPro" id="IPR000515">
    <property type="entry name" value="MetI-like"/>
</dbReference>
<keyword evidence="4 7" id="KW-0812">Transmembrane</keyword>
<comment type="similarity">
    <text evidence="7">Belongs to the binding-protein-dependent transport system permease family.</text>
</comment>
<comment type="subcellular location">
    <subcellularLocation>
        <location evidence="1 7">Cell membrane</location>
        <topology evidence="1 7">Multi-pass membrane protein</topology>
    </subcellularLocation>
</comment>
<dbReference type="EMBL" id="QVLV01000031">
    <property type="protein sequence ID" value="RGE56071.1"/>
    <property type="molecule type" value="Genomic_DNA"/>
</dbReference>
<keyword evidence="6 7" id="KW-0472">Membrane</keyword>
<feature type="transmembrane region" description="Helical" evidence="7">
    <location>
        <begin position="215"/>
        <end position="236"/>
    </location>
</feature>
<keyword evidence="5 7" id="KW-1133">Transmembrane helix</keyword>
<dbReference type="Proteomes" id="UP000261166">
    <property type="component" value="Unassembled WGS sequence"/>
</dbReference>
<reference evidence="10 12" key="1">
    <citation type="submission" date="2018-08" db="EMBL/GenBank/DDBJ databases">
        <title>A genome reference for cultivated species of the human gut microbiota.</title>
        <authorList>
            <person name="Zou Y."/>
            <person name="Xue W."/>
            <person name="Luo G."/>
        </authorList>
    </citation>
    <scope>NUCLEOTIDE SEQUENCE [LARGE SCALE GENOMIC DNA]</scope>
    <source>
        <strain evidence="10 12">AF26-4BH</strain>
        <strain evidence="9">TF05-5AC</strain>
    </source>
</reference>
<dbReference type="Proteomes" id="UP000260812">
    <property type="component" value="Unassembled WGS sequence"/>
</dbReference>
<gene>
    <name evidence="10" type="ORF">DWY69_16485</name>
    <name evidence="9" type="ORF">DXC51_26175</name>
</gene>
<name>A0A3E3IU79_9FIRM</name>
<dbReference type="AlphaFoldDB" id="A0A3E3IU79"/>